<reference evidence="3 4" key="1">
    <citation type="submission" date="2019-07" db="EMBL/GenBank/DDBJ databases">
        <title>Genome sequencing of Parabacteroides distasonis iSURF_7.</title>
        <authorList>
            <person name="Degefu H.N."/>
            <person name="Ruoff K.L."/>
            <person name="Price C.E."/>
            <person name="Valls R.A."/>
            <person name="O'Toole G.A."/>
        </authorList>
    </citation>
    <scope>NUCLEOTIDE SEQUENCE [LARGE SCALE GENOMIC DNA]</scope>
    <source>
        <strain evidence="3 4">CFPLTA003_1B</strain>
    </source>
</reference>
<dbReference type="InterPro" id="IPR011004">
    <property type="entry name" value="Trimer_LpxA-like_sf"/>
</dbReference>
<sequence>MKIVTDILLAFRANVKCFSLKLMHMKTLYYHPYIRMDRNVNIRLRGGVITLGKGVLVSARSVISASDGGRLTVGKMVGINSNSMLMCHNSISIGSNTIMGPGVYIYDHDHVFDSEHGVRRNEYITAPVVIGKNCWIGANTVILRGTTIGDNCLIAAGSVIKGNIESGSIVVQKRETITKMY</sequence>
<dbReference type="Gene3D" id="2.160.10.10">
    <property type="entry name" value="Hexapeptide repeat proteins"/>
    <property type="match status" value="1"/>
</dbReference>
<protein>
    <submittedName>
        <fullName evidence="3">Acyltransferase</fullName>
    </submittedName>
</protein>
<organism evidence="3 4">
    <name type="scientific">Parabacteroides distasonis</name>
    <dbReference type="NCBI Taxonomy" id="823"/>
    <lineage>
        <taxon>Bacteria</taxon>
        <taxon>Pseudomonadati</taxon>
        <taxon>Bacteroidota</taxon>
        <taxon>Bacteroidia</taxon>
        <taxon>Bacteroidales</taxon>
        <taxon>Tannerellaceae</taxon>
        <taxon>Parabacteroides</taxon>
    </lineage>
</organism>
<dbReference type="GO" id="GO:0008374">
    <property type="term" value="F:O-acyltransferase activity"/>
    <property type="evidence" value="ECO:0007669"/>
    <property type="project" value="TreeGrafter"/>
</dbReference>
<dbReference type="AlphaFoldDB" id="A0A5C6K4B8"/>
<dbReference type="SUPFAM" id="SSF51161">
    <property type="entry name" value="Trimeric LpxA-like enzymes"/>
    <property type="match status" value="1"/>
</dbReference>
<keyword evidence="2 3" id="KW-0808">Transferase</keyword>
<evidence type="ECO:0000313" key="4">
    <source>
        <dbReference type="Proteomes" id="UP000315827"/>
    </source>
</evidence>
<accession>A0A5C6K4B8</accession>
<dbReference type="PANTHER" id="PTHR23416">
    <property type="entry name" value="SIALIC ACID SYNTHASE-RELATED"/>
    <property type="match status" value="1"/>
</dbReference>
<dbReference type="InterPro" id="IPR001451">
    <property type="entry name" value="Hexapep"/>
</dbReference>
<dbReference type="PANTHER" id="PTHR23416:SF23">
    <property type="entry name" value="ACETYLTRANSFERASE C18B11.09C-RELATED"/>
    <property type="match status" value="1"/>
</dbReference>
<evidence type="ECO:0000313" key="3">
    <source>
        <dbReference type="EMBL" id="TWV57985.1"/>
    </source>
</evidence>
<dbReference type="CDD" id="cd04647">
    <property type="entry name" value="LbH_MAT_like"/>
    <property type="match status" value="1"/>
</dbReference>
<name>A0A5C6K4B8_PARDI</name>
<dbReference type="InterPro" id="IPR051159">
    <property type="entry name" value="Hexapeptide_acetyltransf"/>
</dbReference>
<gene>
    <name evidence="3" type="ORF">FSA05_21930</name>
</gene>
<dbReference type="GO" id="GO:0005829">
    <property type="term" value="C:cytosol"/>
    <property type="evidence" value="ECO:0007669"/>
    <property type="project" value="TreeGrafter"/>
</dbReference>
<evidence type="ECO:0000256" key="1">
    <source>
        <dbReference type="ARBA" id="ARBA00007274"/>
    </source>
</evidence>
<evidence type="ECO:0000256" key="2">
    <source>
        <dbReference type="ARBA" id="ARBA00022679"/>
    </source>
</evidence>
<dbReference type="EMBL" id="VOHW01000023">
    <property type="protein sequence ID" value="TWV57985.1"/>
    <property type="molecule type" value="Genomic_DNA"/>
</dbReference>
<proteinExistence type="inferred from homology"/>
<comment type="caution">
    <text evidence="3">The sequence shown here is derived from an EMBL/GenBank/DDBJ whole genome shotgun (WGS) entry which is preliminary data.</text>
</comment>
<keyword evidence="3" id="KW-0012">Acyltransferase</keyword>
<dbReference type="Pfam" id="PF00132">
    <property type="entry name" value="Hexapep"/>
    <property type="match status" value="1"/>
</dbReference>
<dbReference type="Proteomes" id="UP000315827">
    <property type="component" value="Unassembled WGS sequence"/>
</dbReference>
<comment type="similarity">
    <text evidence="1">Belongs to the transferase hexapeptide repeat family.</text>
</comment>